<accession>I1JRF7</accession>
<dbReference type="GeneID" id="100777942"/>
<evidence type="ECO:0000313" key="3">
    <source>
        <dbReference type="Proteomes" id="UP000008827"/>
    </source>
</evidence>
<evidence type="ECO:0000313" key="1">
    <source>
        <dbReference type="EMBL" id="KRH68598.1"/>
    </source>
</evidence>
<proteinExistence type="predicted"/>
<dbReference type="OMA" id="LYHFIMK"/>
<name>I1JRF7_SOYBN</name>
<dbReference type="KEGG" id="gmx:100777942"/>
<dbReference type="PaxDb" id="3847-GLYMA03G40040.1"/>
<protein>
    <submittedName>
        <fullName evidence="1 2">Uncharacterized protein</fullName>
    </submittedName>
</protein>
<reference evidence="1" key="3">
    <citation type="submission" date="2018-07" db="EMBL/GenBank/DDBJ databases">
        <title>WGS assembly of Glycine max.</title>
        <authorList>
            <person name="Schmutz J."/>
            <person name="Cannon S."/>
            <person name="Schlueter J."/>
            <person name="Ma J."/>
            <person name="Mitros T."/>
            <person name="Nelson W."/>
            <person name="Hyten D."/>
            <person name="Song Q."/>
            <person name="Thelen J."/>
            <person name="Cheng J."/>
            <person name="Xu D."/>
            <person name="Hellsten U."/>
            <person name="May G."/>
            <person name="Yu Y."/>
            <person name="Sakurai T."/>
            <person name="Umezawa T."/>
            <person name="Bhattacharyya M."/>
            <person name="Sandhu D."/>
            <person name="Valliyodan B."/>
            <person name="Lindquist E."/>
            <person name="Peto M."/>
            <person name="Grant D."/>
            <person name="Shu S."/>
            <person name="Goodstein D."/>
            <person name="Barry K."/>
            <person name="Futrell-Griggs M."/>
            <person name="Abernathy B."/>
            <person name="Du J."/>
            <person name="Tian Z."/>
            <person name="Zhu L."/>
            <person name="Gill N."/>
            <person name="Joshi T."/>
            <person name="Libault M."/>
            <person name="Sethuraman A."/>
            <person name="Zhang X."/>
            <person name="Shinozaki K."/>
            <person name="Nguyen H."/>
            <person name="Wing R."/>
            <person name="Cregan P."/>
            <person name="Specht J."/>
            <person name="Grimwood J."/>
            <person name="Rokhsar D."/>
            <person name="Stacey G."/>
            <person name="Shoemaker R."/>
            <person name="Jackson S."/>
        </authorList>
    </citation>
    <scope>NUCLEOTIDE SEQUENCE</scope>
    <source>
        <tissue evidence="1">Callus</tissue>
    </source>
</reference>
<dbReference type="OrthoDB" id="1531937at2759"/>
<organism evidence="2">
    <name type="scientific">Glycine max</name>
    <name type="common">Soybean</name>
    <name type="synonym">Glycine hispida</name>
    <dbReference type="NCBI Taxonomy" id="3847"/>
    <lineage>
        <taxon>Eukaryota</taxon>
        <taxon>Viridiplantae</taxon>
        <taxon>Streptophyta</taxon>
        <taxon>Embryophyta</taxon>
        <taxon>Tracheophyta</taxon>
        <taxon>Spermatophyta</taxon>
        <taxon>Magnoliopsida</taxon>
        <taxon>eudicotyledons</taxon>
        <taxon>Gunneridae</taxon>
        <taxon>Pentapetalae</taxon>
        <taxon>rosids</taxon>
        <taxon>fabids</taxon>
        <taxon>Fabales</taxon>
        <taxon>Fabaceae</taxon>
        <taxon>Papilionoideae</taxon>
        <taxon>50 kb inversion clade</taxon>
        <taxon>NPAAA clade</taxon>
        <taxon>indigoferoid/millettioid clade</taxon>
        <taxon>Phaseoleae</taxon>
        <taxon>Glycine</taxon>
        <taxon>Glycine subgen. Soja</taxon>
    </lineage>
</organism>
<dbReference type="RefSeq" id="XP_006577258.1">
    <property type="nucleotide sequence ID" value="XM_006577195.4"/>
</dbReference>
<dbReference type="Proteomes" id="UP000008827">
    <property type="component" value="Chromosome 3"/>
</dbReference>
<sequence>MDQRELNLGICYRLYNFIMKTLASQAMKTVTLGRSSHYSSSSTEVEITQRGFGTNTEKMVLAETPCEEKNIPCRNNNIDEKVLMVGDLPHAPKKMVSINDNVEEIILPSKKRSKTFQESNSLDQQEHPKPLRSILKVGAKLNYKTN</sequence>
<dbReference type="EnsemblPlants" id="KRH68598">
    <property type="protein sequence ID" value="KRH68598"/>
    <property type="gene ID" value="GLYMA_03G240500"/>
</dbReference>
<evidence type="ECO:0000313" key="2">
    <source>
        <dbReference type="EnsemblPlants" id="KRH68598"/>
    </source>
</evidence>
<dbReference type="AlphaFoldDB" id="I1JRF7"/>
<gene>
    <name evidence="2" type="primary">LOC100777942</name>
    <name evidence="1" type="ORF">GLYMA_03G240500</name>
</gene>
<keyword evidence="3" id="KW-1185">Reference proteome</keyword>
<dbReference type="eggNOG" id="ENOG502SCN5">
    <property type="taxonomic scope" value="Eukaryota"/>
</dbReference>
<dbReference type="EMBL" id="CM000836">
    <property type="protein sequence ID" value="KRH68598.1"/>
    <property type="molecule type" value="Genomic_DNA"/>
</dbReference>
<dbReference type="Gramene" id="KRH68598">
    <property type="protein sequence ID" value="KRH68598"/>
    <property type="gene ID" value="GLYMA_03G240500"/>
</dbReference>
<reference evidence="1 2" key="1">
    <citation type="journal article" date="2010" name="Nature">
        <title>Genome sequence of the palaeopolyploid soybean.</title>
        <authorList>
            <person name="Schmutz J."/>
            <person name="Cannon S.B."/>
            <person name="Schlueter J."/>
            <person name="Ma J."/>
            <person name="Mitros T."/>
            <person name="Nelson W."/>
            <person name="Hyten D.L."/>
            <person name="Song Q."/>
            <person name="Thelen J.J."/>
            <person name="Cheng J."/>
            <person name="Xu D."/>
            <person name="Hellsten U."/>
            <person name="May G.D."/>
            <person name="Yu Y."/>
            <person name="Sakurai T."/>
            <person name="Umezawa T."/>
            <person name="Bhattacharyya M.K."/>
            <person name="Sandhu D."/>
            <person name="Valliyodan B."/>
            <person name="Lindquist E."/>
            <person name="Peto M."/>
            <person name="Grant D."/>
            <person name="Shu S."/>
            <person name="Goodstein D."/>
            <person name="Barry K."/>
            <person name="Futrell-Griggs M."/>
            <person name="Abernathy B."/>
            <person name="Du J."/>
            <person name="Tian Z."/>
            <person name="Zhu L."/>
            <person name="Gill N."/>
            <person name="Joshi T."/>
            <person name="Libault M."/>
            <person name="Sethuraman A."/>
            <person name="Zhang X.-C."/>
            <person name="Shinozaki K."/>
            <person name="Nguyen H.T."/>
            <person name="Wing R.A."/>
            <person name="Cregan P."/>
            <person name="Specht J."/>
            <person name="Grimwood J."/>
            <person name="Rokhsar D."/>
            <person name="Stacey G."/>
            <person name="Shoemaker R.C."/>
            <person name="Jackson S.A."/>
        </authorList>
    </citation>
    <scope>NUCLEOTIDE SEQUENCE [LARGE SCALE GENOMIC DNA]</scope>
    <source>
        <strain evidence="2">cv. Williams 82</strain>
        <tissue evidence="1">Callus</tissue>
    </source>
</reference>
<dbReference type="HOGENOM" id="CLU_145045_0_0_1"/>
<reference evidence="2" key="2">
    <citation type="submission" date="2018-02" db="UniProtKB">
        <authorList>
            <consortium name="EnsemblPlants"/>
        </authorList>
    </citation>
    <scope>IDENTIFICATION</scope>
    <source>
        <strain evidence="2">Williams 82</strain>
    </source>
</reference>